<dbReference type="AlphaFoldDB" id="A0A4Q9N424"/>
<sequence length="207" mass="23566">MRLDAACATHVDDLSYRESQALHCKLLSILRVILVSSRAKPTTKHVDGVDEQSVLHPHASLQLSCIFCGASKENGFNIFWENDTYTVFADINPSAEHHLQVIPKRHIGMQVLPFPYDVSESSYQRAVFFSADMEIWFSLGFHIPPYISVPHLHMHVQALPYRSCLRRLKYPVAPGRKGYEKGFSWFADAEQTAHLLEKGVQVRIFPC</sequence>
<evidence type="ECO:0000313" key="3">
    <source>
        <dbReference type="EMBL" id="TBU33546.1"/>
    </source>
</evidence>
<evidence type="ECO:0008006" key="4">
    <source>
        <dbReference type="Google" id="ProtNLM"/>
    </source>
</evidence>
<organism evidence="3">
    <name type="scientific">Dichomitus squalens</name>
    <dbReference type="NCBI Taxonomy" id="114155"/>
    <lineage>
        <taxon>Eukaryota</taxon>
        <taxon>Fungi</taxon>
        <taxon>Dikarya</taxon>
        <taxon>Basidiomycota</taxon>
        <taxon>Agaricomycotina</taxon>
        <taxon>Agaricomycetes</taxon>
        <taxon>Polyporales</taxon>
        <taxon>Polyporaceae</taxon>
        <taxon>Dichomitus</taxon>
    </lineage>
</organism>
<dbReference type="PANTHER" id="PTHR12486:SF5">
    <property type="entry name" value="ADENOSINE 5'-MONOPHOSPHORAMIDASE HINT3"/>
    <property type="match status" value="1"/>
</dbReference>
<dbReference type="EMBL" id="ML143391">
    <property type="protein sequence ID" value="TBU33546.1"/>
    <property type="molecule type" value="Genomic_DNA"/>
</dbReference>
<dbReference type="SUPFAM" id="SSF54197">
    <property type="entry name" value="HIT-like"/>
    <property type="match status" value="1"/>
</dbReference>
<evidence type="ECO:0000256" key="2">
    <source>
        <dbReference type="ARBA" id="ARBA00022801"/>
    </source>
</evidence>
<dbReference type="GO" id="GO:0000166">
    <property type="term" value="F:nucleotide binding"/>
    <property type="evidence" value="ECO:0007669"/>
    <property type="project" value="UniProtKB-KW"/>
</dbReference>
<dbReference type="OrthoDB" id="1915375at2759"/>
<proteinExistence type="predicted"/>
<protein>
    <recommendedName>
        <fullName evidence="4">HIT-like domain-containing protein</fullName>
    </recommendedName>
</protein>
<accession>A0A4Q9N424</accession>
<keyword evidence="1" id="KW-0547">Nucleotide-binding</keyword>
<dbReference type="GO" id="GO:0016787">
    <property type="term" value="F:hydrolase activity"/>
    <property type="evidence" value="ECO:0007669"/>
    <property type="project" value="UniProtKB-KW"/>
</dbReference>
<keyword evidence="2" id="KW-0378">Hydrolase</keyword>
<dbReference type="Pfam" id="PF11969">
    <property type="entry name" value="DcpS_C"/>
    <property type="match status" value="1"/>
</dbReference>
<dbReference type="Proteomes" id="UP000292957">
    <property type="component" value="Unassembled WGS sequence"/>
</dbReference>
<evidence type="ECO:0000256" key="1">
    <source>
        <dbReference type="ARBA" id="ARBA00022741"/>
    </source>
</evidence>
<name>A0A4Q9N424_9APHY</name>
<gene>
    <name evidence="3" type="ORF">BD311DRAFT_652515</name>
</gene>
<dbReference type="Gene3D" id="3.30.428.10">
    <property type="entry name" value="HIT-like"/>
    <property type="match status" value="1"/>
</dbReference>
<dbReference type="PANTHER" id="PTHR12486">
    <property type="entry name" value="APRATAXIN-RELATED"/>
    <property type="match status" value="1"/>
</dbReference>
<reference evidence="3" key="1">
    <citation type="submission" date="2019-01" db="EMBL/GenBank/DDBJ databases">
        <title>Draft genome sequences of three monokaryotic isolates of the white-rot basidiomycete fungus Dichomitus squalens.</title>
        <authorList>
            <consortium name="DOE Joint Genome Institute"/>
            <person name="Lopez S.C."/>
            <person name="Andreopoulos B."/>
            <person name="Pangilinan J."/>
            <person name="Lipzen A."/>
            <person name="Riley R."/>
            <person name="Ahrendt S."/>
            <person name="Ng V."/>
            <person name="Barry K."/>
            <person name="Daum C."/>
            <person name="Grigoriev I.V."/>
            <person name="Hilden K.S."/>
            <person name="Makela M.R."/>
            <person name="de Vries R.P."/>
        </authorList>
    </citation>
    <scope>NUCLEOTIDE SEQUENCE [LARGE SCALE GENOMIC DNA]</scope>
    <source>
        <strain evidence="3">OM18370.1</strain>
    </source>
</reference>
<dbReference type="InterPro" id="IPR036265">
    <property type="entry name" value="HIT-like_sf"/>
</dbReference>